<evidence type="ECO:0000313" key="1">
    <source>
        <dbReference type="EMBL" id="SVA43220.1"/>
    </source>
</evidence>
<dbReference type="AlphaFoldDB" id="A0A381VSD9"/>
<gene>
    <name evidence="1" type="ORF">METZ01_LOCUS96074</name>
</gene>
<reference evidence="1" key="1">
    <citation type="submission" date="2018-05" db="EMBL/GenBank/DDBJ databases">
        <authorList>
            <person name="Lanie J.A."/>
            <person name="Ng W.-L."/>
            <person name="Kazmierczak K.M."/>
            <person name="Andrzejewski T.M."/>
            <person name="Davidsen T.M."/>
            <person name="Wayne K.J."/>
            <person name="Tettelin H."/>
            <person name="Glass J.I."/>
            <person name="Rusch D."/>
            <person name="Podicherti R."/>
            <person name="Tsui H.-C.T."/>
            <person name="Winkler M.E."/>
        </authorList>
    </citation>
    <scope>NUCLEOTIDE SEQUENCE</scope>
</reference>
<protein>
    <submittedName>
        <fullName evidence="1">Uncharacterized protein</fullName>
    </submittedName>
</protein>
<proteinExistence type="predicted"/>
<accession>A0A381VSD9</accession>
<organism evidence="1">
    <name type="scientific">marine metagenome</name>
    <dbReference type="NCBI Taxonomy" id="408172"/>
    <lineage>
        <taxon>unclassified sequences</taxon>
        <taxon>metagenomes</taxon>
        <taxon>ecological metagenomes</taxon>
    </lineage>
</organism>
<dbReference type="EMBL" id="UINC01009647">
    <property type="protein sequence ID" value="SVA43220.1"/>
    <property type="molecule type" value="Genomic_DNA"/>
</dbReference>
<sequence length="24" mass="2848">MRQWFRNSIVYSLEIALIFGFISG</sequence>
<name>A0A381VSD9_9ZZZZ</name>